<keyword evidence="3" id="KW-0645">Protease</keyword>
<gene>
    <name evidence="3" type="ORF">HYZ11_05120</name>
</gene>
<dbReference type="PANTHER" id="PTHR46112:SF2">
    <property type="entry name" value="XAA-PRO AMINOPEPTIDASE P-RELATED"/>
    <property type="match status" value="1"/>
</dbReference>
<feature type="domain" description="Peptidase M24" evidence="1">
    <location>
        <begin position="148"/>
        <end position="332"/>
    </location>
</feature>
<dbReference type="GO" id="GO:0004177">
    <property type="term" value="F:aminopeptidase activity"/>
    <property type="evidence" value="ECO:0007669"/>
    <property type="project" value="UniProtKB-KW"/>
</dbReference>
<dbReference type="InterPro" id="IPR000587">
    <property type="entry name" value="Creatinase_N"/>
</dbReference>
<evidence type="ECO:0000259" key="2">
    <source>
        <dbReference type="Pfam" id="PF01321"/>
    </source>
</evidence>
<evidence type="ECO:0000313" key="4">
    <source>
        <dbReference type="Proteomes" id="UP000782312"/>
    </source>
</evidence>
<keyword evidence="3" id="KW-0031">Aminopeptidase</keyword>
<dbReference type="InterPro" id="IPR050659">
    <property type="entry name" value="Peptidase_M24B"/>
</dbReference>
<dbReference type="InterPro" id="IPR000994">
    <property type="entry name" value="Pept_M24"/>
</dbReference>
<dbReference type="AlphaFoldDB" id="A0A932HXR0"/>
<dbReference type="Gene3D" id="3.90.230.10">
    <property type="entry name" value="Creatinase/methionine aminopeptidase superfamily"/>
    <property type="match status" value="1"/>
</dbReference>
<dbReference type="InterPro" id="IPR036005">
    <property type="entry name" value="Creatinase/aminopeptidase-like"/>
</dbReference>
<keyword evidence="3" id="KW-0378">Hydrolase</keyword>
<name>A0A932HXR0_UNCTE</name>
<feature type="domain" description="Creatinase N-terminal" evidence="2">
    <location>
        <begin position="1"/>
        <end position="140"/>
    </location>
</feature>
<comment type="caution">
    <text evidence="3">The sequence shown here is derived from an EMBL/GenBank/DDBJ whole genome shotgun (WGS) entry which is preliminary data.</text>
</comment>
<evidence type="ECO:0000313" key="3">
    <source>
        <dbReference type="EMBL" id="MBI3126968.1"/>
    </source>
</evidence>
<dbReference type="InterPro" id="IPR029149">
    <property type="entry name" value="Creatin/AminoP/Spt16_N"/>
</dbReference>
<dbReference type="EMBL" id="JACPUR010000013">
    <property type="protein sequence ID" value="MBI3126968.1"/>
    <property type="molecule type" value="Genomic_DNA"/>
</dbReference>
<dbReference type="PANTHER" id="PTHR46112">
    <property type="entry name" value="AMINOPEPTIDASE"/>
    <property type="match status" value="1"/>
</dbReference>
<dbReference type="SUPFAM" id="SSF55920">
    <property type="entry name" value="Creatinase/aminopeptidase"/>
    <property type="match status" value="1"/>
</dbReference>
<dbReference type="Gene3D" id="3.40.350.10">
    <property type="entry name" value="Creatinase/prolidase N-terminal domain"/>
    <property type="match status" value="1"/>
</dbReference>
<sequence>MRAKSLDGLIVYGIGGYLGTDPGQPNVVYIASFAGFVQTYVVFPLEGEPTVFTTWGNHLKNVKQTTHLKDVRAGGMAQTPLRVADRLKELGLDEKRIGIVGAMHWANINLPYDHHIAITRALPKADFEIVTEWFERLRLVKSDEEMAYMRRAAAMTDAAYDLMVRATRPGVRPCDLYNIVLRAAHDMDGKIPFGHVGRTPMSNPDMIYAHQLALTTPIQMGDVIMTEIAVGWGGYFGKIWGTYFVGEPTPQYAAMFRLGQKTHADLHSAIKPGIKGSDLARPCIDAIRKGGYTPKTCIFGWSNYNSPPDIRASGDTVTDPDFVFERNHCVNVVAWPVNEAETAGIWIGDTSVVSDSGIENLHRYPLAEICVVR</sequence>
<organism evidence="3 4">
    <name type="scientific">Tectimicrobiota bacterium</name>
    <dbReference type="NCBI Taxonomy" id="2528274"/>
    <lineage>
        <taxon>Bacteria</taxon>
        <taxon>Pseudomonadati</taxon>
        <taxon>Nitrospinota/Tectimicrobiota group</taxon>
        <taxon>Candidatus Tectimicrobiota</taxon>
    </lineage>
</organism>
<evidence type="ECO:0000259" key="1">
    <source>
        <dbReference type="Pfam" id="PF00557"/>
    </source>
</evidence>
<accession>A0A932HXR0</accession>
<dbReference type="Proteomes" id="UP000782312">
    <property type="component" value="Unassembled WGS sequence"/>
</dbReference>
<dbReference type="Pfam" id="PF00557">
    <property type="entry name" value="Peptidase_M24"/>
    <property type="match status" value="1"/>
</dbReference>
<protein>
    <submittedName>
        <fullName evidence="3">Aminopeptidase P family protein</fullName>
    </submittedName>
</protein>
<dbReference type="SUPFAM" id="SSF53092">
    <property type="entry name" value="Creatinase/prolidase N-terminal domain"/>
    <property type="match status" value="1"/>
</dbReference>
<dbReference type="CDD" id="cd01066">
    <property type="entry name" value="APP_MetAP"/>
    <property type="match status" value="1"/>
</dbReference>
<reference evidence="3" key="1">
    <citation type="submission" date="2020-07" db="EMBL/GenBank/DDBJ databases">
        <title>Huge and variable diversity of episymbiotic CPR bacteria and DPANN archaea in groundwater ecosystems.</title>
        <authorList>
            <person name="He C.Y."/>
            <person name="Keren R."/>
            <person name="Whittaker M."/>
            <person name="Farag I.F."/>
            <person name="Doudna J."/>
            <person name="Cate J.H.D."/>
            <person name="Banfield J.F."/>
        </authorList>
    </citation>
    <scope>NUCLEOTIDE SEQUENCE</scope>
    <source>
        <strain evidence="3">NC_groundwater_763_Ag_S-0.2um_68_21</strain>
    </source>
</reference>
<proteinExistence type="predicted"/>
<dbReference type="Pfam" id="PF01321">
    <property type="entry name" value="Creatinase_N"/>
    <property type="match status" value="1"/>
</dbReference>